<sequence length="74" mass="7939">MYGSVPTSEAFSYLVAVSVTGAAGSPHDSWGLERLLLLAESMHRGPWSISASSQQREKTKQARAASQQFREAAG</sequence>
<name>A0A8A1MBC2_AJECA</name>
<organism evidence="2 3">
    <name type="scientific">Ajellomyces capsulatus</name>
    <name type="common">Darling's disease fungus</name>
    <name type="synonym">Histoplasma capsulatum</name>
    <dbReference type="NCBI Taxonomy" id="5037"/>
    <lineage>
        <taxon>Eukaryota</taxon>
        <taxon>Fungi</taxon>
        <taxon>Dikarya</taxon>
        <taxon>Ascomycota</taxon>
        <taxon>Pezizomycotina</taxon>
        <taxon>Eurotiomycetes</taxon>
        <taxon>Eurotiomycetidae</taxon>
        <taxon>Onygenales</taxon>
        <taxon>Ajellomycetaceae</taxon>
        <taxon>Histoplasma</taxon>
    </lineage>
</organism>
<feature type="compositionally biased region" description="Polar residues" evidence="1">
    <location>
        <begin position="64"/>
        <end position="74"/>
    </location>
</feature>
<dbReference type="EMBL" id="CP069114">
    <property type="protein sequence ID" value="QSS63125.1"/>
    <property type="molecule type" value="Genomic_DNA"/>
</dbReference>
<evidence type="ECO:0000313" key="3">
    <source>
        <dbReference type="Proteomes" id="UP000663671"/>
    </source>
</evidence>
<evidence type="ECO:0000313" key="2">
    <source>
        <dbReference type="EMBL" id="QSS63125.1"/>
    </source>
</evidence>
<reference evidence="2" key="1">
    <citation type="submission" date="2021-01" db="EMBL/GenBank/DDBJ databases">
        <title>Chromosome-level genome assembly of a human fungal pathogen reveals clustering of transcriptionally co-regulated genes.</title>
        <authorList>
            <person name="Voorhies M."/>
            <person name="Cohen S."/>
            <person name="Shea T.P."/>
            <person name="Petrus S."/>
            <person name="Munoz J.F."/>
            <person name="Poplawski S."/>
            <person name="Goldman W.E."/>
            <person name="Michael T."/>
            <person name="Cuomo C.A."/>
            <person name="Sil A."/>
            <person name="Beyhan S."/>
        </authorList>
    </citation>
    <scope>NUCLEOTIDE SEQUENCE</scope>
    <source>
        <strain evidence="2">WU24</strain>
    </source>
</reference>
<dbReference type="AlphaFoldDB" id="A0A8A1MBC2"/>
<evidence type="ECO:0000256" key="1">
    <source>
        <dbReference type="SAM" id="MobiDB-lite"/>
    </source>
</evidence>
<accession>A0A8A1MBC2</accession>
<dbReference type="VEuPathDB" id="FungiDB:I7I51_00182"/>
<proteinExistence type="predicted"/>
<dbReference type="Proteomes" id="UP000663671">
    <property type="component" value="Chromosome 1"/>
</dbReference>
<gene>
    <name evidence="2" type="ORF">I7I51_00182</name>
</gene>
<protein>
    <submittedName>
        <fullName evidence="2">Uncharacterized protein</fullName>
    </submittedName>
</protein>
<feature type="region of interest" description="Disordered" evidence="1">
    <location>
        <begin position="48"/>
        <end position="74"/>
    </location>
</feature>